<name>A0ABQ8VS00_9AGAR</name>
<evidence type="ECO:0000313" key="1">
    <source>
        <dbReference type="EMBL" id="KAJ4499146.1"/>
    </source>
</evidence>
<organism evidence="1 2">
    <name type="scientific">Lentinula lateritia</name>
    <dbReference type="NCBI Taxonomy" id="40482"/>
    <lineage>
        <taxon>Eukaryota</taxon>
        <taxon>Fungi</taxon>
        <taxon>Dikarya</taxon>
        <taxon>Basidiomycota</taxon>
        <taxon>Agaricomycotina</taxon>
        <taxon>Agaricomycetes</taxon>
        <taxon>Agaricomycetidae</taxon>
        <taxon>Agaricales</taxon>
        <taxon>Marasmiineae</taxon>
        <taxon>Omphalotaceae</taxon>
        <taxon>Lentinula</taxon>
    </lineage>
</organism>
<proteinExistence type="predicted"/>
<reference evidence="1" key="1">
    <citation type="submission" date="2022-08" db="EMBL/GenBank/DDBJ databases">
        <title>A Global Phylogenomic Analysis of the Shiitake Genus Lentinula.</title>
        <authorList>
            <consortium name="DOE Joint Genome Institute"/>
            <person name="Sierra-Patev S."/>
            <person name="Min B."/>
            <person name="Naranjo-Ortiz M."/>
            <person name="Looney B."/>
            <person name="Konkel Z."/>
            <person name="Slot J.C."/>
            <person name="Sakamoto Y."/>
            <person name="Steenwyk J.L."/>
            <person name="Rokas A."/>
            <person name="Carro J."/>
            <person name="Camarero S."/>
            <person name="Ferreira P."/>
            <person name="Molpeceres G."/>
            <person name="Ruiz-Duenas F.J."/>
            <person name="Serrano A."/>
            <person name="Henrissat B."/>
            <person name="Drula E."/>
            <person name="Hughes K.W."/>
            <person name="Mata J.L."/>
            <person name="Ishikawa N.K."/>
            <person name="Vargas-Isla R."/>
            <person name="Ushijima S."/>
            <person name="Smith C.A."/>
            <person name="Ahrendt S."/>
            <person name="Andreopoulos W."/>
            <person name="He G."/>
            <person name="Labutti K."/>
            <person name="Lipzen A."/>
            <person name="Ng V."/>
            <person name="Riley R."/>
            <person name="Sandor L."/>
            <person name="Barry K."/>
            <person name="Martinez A.T."/>
            <person name="Xiao Y."/>
            <person name="Gibbons J.G."/>
            <person name="Terashima K."/>
            <person name="Grigoriev I.V."/>
            <person name="Hibbett D.S."/>
        </authorList>
    </citation>
    <scope>NUCLEOTIDE SEQUENCE</scope>
    <source>
        <strain evidence="1">RHP3577 ss4</strain>
    </source>
</reference>
<evidence type="ECO:0008006" key="3">
    <source>
        <dbReference type="Google" id="ProtNLM"/>
    </source>
</evidence>
<dbReference type="Proteomes" id="UP001150217">
    <property type="component" value="Unassembled WGS sequence"/>
</dbReference>
<sequence length="237" mass="26874">MCISGYQRQIHALKAKILHIPSRLATATNRIACTFNDKADEEWTFFLKDSNGVIPDETRDIFLDLVAMDAVPANKVTYVFKQIACALGIEIEEDLLRKSVGRIVKEGRNASKLQIIESLKDAKGITLSGDGTTHKNETYESKFATVITPNKKLQFFLGLKMAVNHTSEMQLAGWIETTEDLFHLAYKSGLISEDDARIFWNLVTGFHSDHAADQKKLFELLKKWKTRLEREVQGERV</sequence>
<dbReference type="EMBL" id="JANVFT010000012">
    <property type="protein sequence ID" value="KAJ4499146.1"/>
    <property type="molecule type" value="Genomic_DNA"/>
</dbReference>
<keyword evidence="2" id="KW-1185">Reference proteome</keyword>
<protein>
    <recommendedName>
        <fullName evidence="3">Defective in cullin neddylation protein</fullName>
    </recommendedName>
</protein>
<comment type="caution">
    <text evidence="1">The sequence shown here is derived from an EMBL/GenBank/DDBJ whole genome shotgun (WGS) entry which is preliminary data.</text>
</comment>
<evidence type="ECO:0000313" key="2">
    <source>
        <dbReference type="Proteomes" id="UP001150217"/>
    </source>
</evidence>
<accession>A0ABQ8VS00</accession>
<gene>
    <name evidence="1" type="ORF">C8R41DRAFT_933634</name>
</gene>